<feature type="compositionally biased region" description="Acidic residues" evidence="1">
    <location>
        <begin position="409"/>
        <end position="432"/>
    </location>
</feature>
<dbReference type="PANTHER" id="PTHR24216">
    <property type="entry name" value="PAXILLIN-RELATED"/>
    <property type="match status" value="1"/>
</dbReference>
<feature type="compositionally biased region" description="Polar residues" evidence="1">
    <location>
        <begin position="394"/>
        <end position="405"/>
    </location>
</feature>
<feature type="region of interest" description="Disordered" evidence="1">
    <location>
        <begin position="978"/>
        <end position="1012"/>
    </location>
</feature>
<protein>
    <recommendedName>
        <fullName evidence="2">GDS1 winged helix domain-containing protein</fullName>
    </recommendedName>
</protein>
<proteinExistence type="predicted"/>
<feature type="compositionally biased region" description="Basic residues" evidence="1">
    <location>
        <begin position="251"/>
        <end position="263"/>
    </location>
</feature>
<dbReference type="GO" id="GO:0003677">
    <property type="term" value="F:DNA binding"/>
    <property type="evidence" value="ECO:0007669"/>
    <property type="project" value="InterPro"/>
</dbReference>
<feature type="compositionally biased region" description="Low complexity" evidence="1">
    <location>
        <begin position="622"/>
        <end position="639"/>
    </location>
</feature>
<name>A0A4Y9YRS3_9AGAM</name>
<feature type="compositionally biased region" description="Polar residues" evidence="1">
    <location>
        <begin position="22"/>
        <end position="35"/>
    </location>
</feature>
<evidence type="ECO:0000313" key="3">
    <source>
        <dbReference type="EMBL" id="TFY65134.1"/>
    </source>
</evidence>
<dbReference type="SUPFAM" id="SSF54616">
    <property type="entry name" value="DNA-binding domain of Mlu1-box binding protein MBP1"/>
    <property type="match status" value="1"/>
</dbReference>
<evidence type="ECO:0000256" key="1">
    <source>
        <dbReference type="SAM" id="MobiDB-lite"/>
    </source>
</evidence>
<feature type="region of interest" description="Disordered" evidence="1">
    <location>
        <begin position="606"/>
        <end position="665"/>
    </location>
</feature>
<dbReference type="InterPro" id="IPR036887">
    <property type="entry name" value="HTH_APSES_sf"/>
</dbReference>
<feature type="compositionally biased region" description="Basic and acidic residues" evidence="1">
    <location>
        <begin position="237"/>
        <end position="250"/>
    </location>
</feature>
<dbReference type="Pfam" id="PF25318">
    <property type="entry name" value="WHD_GDS1"/>
    <property type="match status" value="1"/>
</dbReference>
<accession>A0A4Y9YRS3</accession>
<feature type="compositionally biased region" description="Low complexity" evidence="1">
    <location>
        <begin position="304"/>
        <end position="315"/>
    </location>
</feature>
<feature type="compositionally biased region" description="Basic and acidic residues" evidence="1">
    <location>
        <begin position="269"/>
        <end position="284"/>
    </location>
</feature>
<feature type="region of interest" description="Disordered" evidence="1">
    <location>
        <begin position="498"/>
        <end position="518"/>
    </location>
</feature>
<keyword evidence="4" id="KW-1185">Reference proteome</keyword>
<feature type="compositionally biased region" description="Basic and acidic residues" evidence="1">
    <location>
        <begin position="316"/>
        <end position="326"/>
    </location>
</feature>
<sequence>MDSPANSLANVPGRPHLPATPAQHQYGTRIRQNSVMKPPARLRQSSDTALTPRRIRPALATPRSKPNPSDAPSPPMPEFPPPDVTLHTDDVNNKTFLAIGRALTSVNNCAMTIKDLAEMCMKYGLVAQNVSAASQSITTYIRTHHHRCDIQQDYPLLARHTLSGTPSDDDLVPALFSRTGGAHCALPPGDNRVTNFRRGTTVWYLSKAAGAPCPFARVGIRLCEYTEDGKIGAVSSKDPKERKRERDRARRAGQCGQKRKRLSRACADGSREGSESATDEEARPPKVKLTLRLKASPDRPSPTPSSSVPPSSSNPDSREIIDLSKDSEDDEDLMSVDSSSEEEDEEDSTSPSRSLSAVPDFDMPTSTLDLRRSPSVPSSEASPPPDSDDEEGFYNTSRQFRSNSSDPAPWEDEEDFDWDNDDDDADDEDEDPSASPLQDVTFRNPFQDNVLVKRESCDDLRGMLDAWENLDNGISNMKVMEVVNQAVADSSSSKVKVEEPDWDFDPFGAPSPAGFDPLAEDEPSIVKVEDDDFEPSLITGTSLHDELGEEELVCGSPLTPLSAFSPTSELGEMRWANLRRPSELLWKDAELLGPDSILPHEIEEGDWEAKRHTTQTSAPSRALSESLSEMSPLPESPSAESDDTQEDGGPSTPPPSLPFQDPQWKTPDLVSEDAILGTATMQPVAHSEGAPSEAYEKSPKVVVVHTCQPCTPDISATQVEGISVYQMTVGTCRLLRRIDTDFVNLAPIIHHFKLDIPTETMSSISNATSITHGTPIVCGTWVPLKEAQAFAQAHRQSCTPEGVLDVFLSDLLFERFPPALQEFHRSNARSRLLNQFGPHFQSTSDARRLSQRRGVPLGEPSMPWERGMMSHADVEDHLLAVHPSLALTEVTLPRRQESEHVVVETPLSPTEEEMFQTLCVASDWDASVQEGQSVTPIGSTATATTADIEASETRNDMDVEMEVQVVQEPLSIIRRRSCSRDRPLRRSKRVANALATRPRTRSSRRGSRSSLS</sequence>
<evidence type="ECO:0000313" key="4">
    <source>
        <dbReference type="Proteomes" id="UP000298327"/>
    </source>
</evidence>
<evidence type="ECO:0000259" key="2">
    <source>
        <dbReference type="Pfam" id="PF25318"/>
    </source>
</evidence>
<feature type="compositionally biased region" description="Basic residues" evidence="1">
    <location>
        <begin position="998"/>
        <end position="1012"/>
    </location>
</feature>
<organism evidence="3 4">
    <name type="scientific">Dentipellis fragilis</name>
    <dbReference type="NCBI Taxonomy" id="205917"/>
    <lineage>
        <taxon>Eukaryota</taxon>
        <taxon>Fungi</taxon>
        <taxon>Dikarya</taxon>
        <taxon>Basidiomycota</taxon>
        <taxon>Agaricomycotina</taxon>
        <taxon>Agaricomycetes</taxon>
        <taxon>Russulales</taxon>
        <taxon>Hericiaceae</taxon>
        <taxon>Dentipellis</taxon>
    </lineage>
</organism>
<dbReference type="Proteomes" id="UP000298327">
    <property type="component" value="Unassembled WGS sequence"/>
</dbReference>
<feature type="compositionally biased region" description="Acidic residues" evidence="1">
    <location>
        <begin position="327"/>
        <end position="348"/>
    </location>
</feature>
<feature type="region of interest" description="Disordered" evidence="1">
    <location>
        <begin position="1"/>
        <end position="86"/>
    </location>
</feature>
<feature type="domain" description="GDS1 winged helix" evidence="2">
    <location>
        <begin position="87"/>
        <end position="162"/>
    </location>
</feature>
<feature type="compositionally biased region" description="Pro residues" evidence="1">
    <location>
        <begin position="69"/>
        <end position="83"/>
    </location>
</feature>
<dbReference type="OrthoDB" id="5597783at2759"/>
<dbReference type="Gene3D" id="3.10.260.10">
    <property type="entry name" value="Transcription regulator HTH, APSES-type DNA-binding domain"/>
    <property type="match status" value="1"/>
</dbReference>
<dbReference type="PANTHER" id="PTHR24216:SF8">
    <property type="entry name" value="PAXILLIN, ISOFORM F"/>
    <property type="match status" value="1"/>
</dbReference>
<dbReference type="EMBL" id="SEOQ01000347">
    <property type="protein sequence ID" value="TFY65134.1"/>
    <property type="molecule type" value="Genomic_DNA"/>
</dbReference>
<comment type="caution">
    <text evidence="3">The sequence shown here is derived from an EMBL/GenBank/DDBJ whole genome shotgun (WGS) entry which is preliminary data.</text>
</comment>
<reference evidence="3 4" key="1">
    <citation type="submission" date="2019-02" db="EMBL/GenBank/DDBJ databases">
        <title>Genome sequencing of the rare red list fungi Dentipellis fragilis.</title>
        <authorList>
            <person name="Buettner E."/>
            <person name="Kellner H."/>
        </authorList>
    </citation>
    <scope>NUCLEOTIDE SEQUENCE [LARGE SCALE GENOMIC DNA]</scope>
    <source>
        <strain evidence="3 4">DSM 105465</strain>
    </source>
</reference>
<gene>
    <name evidence="3" type="ORF">EVG20_g5699</name>
</gene>
<dbReference type="AlphaFoldDB" id="A0A4Y9YRS3"/>
<dbReference type="InterPro" id="IPR057511">
    <property type="entry name" value="WH_GDS1"/>
</dbReference>
<dbReference type="STRING" id="205917.A0A4Y9YRS3"/>
<feature type="region of interest" description="Disordered" evidence="1">
    <location>
        <begin position="232"/>
        <end position="448"/>
    </location>
</feature>